<gene>
    <name evidence="1" type="ORF">SAMN05518863_102288</name>
</gene>
<dbReference type="Proteomes" id="UP000198841">
    <property type="component" value="Unassembled WGS sequence"/>
</dbReference>
<reference evidence="1 2" key="1">
    <citation type="submission" date="2016-10" db="EMBL/GenBank/DDBJ databases">
        <authorList>
            <person name="Varghese N."/>
            <person name="Submissions S."/>
        </authorList>
    </citation>
    <scope>NUCLEOTIDE SEQUENCE [LARGE SCALE GENOMIC DNA]</scope>
    <source>
        <strain evidence="1 2">YR512</strain>
    </source>
</reference>
<sequence>MSMLIVVAVLIALMGFAISRHWKVREDKSVKNPRRHPRRR</sequence>
<dbReference type="RefSeq" id="WP_007889544.1">
    <property type="nucleotide sequence ID" value="NZ_FOSD01000002.1"/>
</dbReference>
<proteinExistence type="predicted"/>
<evidence type="ECO:0000313" key="2">
    <source>
        <dbReference type="Proteomes" id="UP000198841"/>
    </source>
</evidence>
<protein>
    <recommendedName>
        <fullName evidence="3">High mobility group protein Z</fullName>
    </recommendedName>
</protein>
<name>A0A1I3TAS1_9GAMM</name>
<dbReference type="EMBL" id="FOSD01000002">
    <property type="protein sequence ID" value="SFJ67602.1"/>
    <property type="molecule type" value="Genomic_DNA"/>
</dbReference>
<organism evidence="1 2">
    <name type="scientific">Candidatus Pantoea symbiotica</name>
    <dbReference type="NCBI Taxonomy" id="1884370"/>
    <lineage>
        <taxon>Bacteria</taxon>
        <taxon>Pseudomonadati</taxon>
        <taxon>Pseudomonadota</taxon>
        <taxon>Gammaproteobacteria</taxon>
        <taxon>Enterobacterales</taxon>
        <taxon>Erwiniaceae</taxon>
        <taxon>Pantoea</taxon>
    </lineage>
</organism>
<evidence type="ECO:0000313" key="1">
    <source>
        <dbReference type="EMBL" id="SFJ67602.1"/>
    </source>
</evidence>
<accession>A0A1I3TAS1</accession>
<dbReference type="GeneID" id="79396941"/>
<evidence type="ECO:0008006" key="3">
    <source>
        <dbReference type="Google" id="ProtNLM"/>
    </source>
</evidence>
<keyword evidence="2" id="KW-1185">Reference proteome</keyword>
<comment type="caution">
    <text evidence="1">The sequence shown here is derived from an EMBL/GenBank/DDBJ whole genome shotgun (WGS) entry which is preliminary data.</text>
</comment>